<evidence type="ECO:0000256" key="1">
    <source>
        <dbReference type="SAM" id="MobiDB-lite"/>
    </source>
</evidence>
<accession>A0A0A2WF05</accession>
<protein>
    <submittedName>
        <fullName evidence="3">Uncharacterized protein</fullName>
    </submittedName>
</protein>
<name>A0A0A2WF05_9GAMM</name>
<sequence>MTESNEPEQPQRKPPPGPPEIHEAWTRQDRGGDNTETKGLATGCGIAIAAVAVFVLLFIGICGPAFR</sequence>
<keyword evidence="2" id="KW-1133">Transmembrane helix</keyword>
<organism evidence="3 4">
    <name type="scientific">Lysobacter dokdonensis DS-58</name>
    <dbReference type="NCBI Taxonomy" id="1300345"/>
    <lineage>
        <taxon>Bacteria</taxon>
        <taxon>Pseudomonadati</taxon>
        <taxon>Pseudomonadota</taxon>
        <taxon>Gammaproteobacteria</taxon>
        <taxon>Lysobacterales</taxon>
        <taxon>Lysobacteraceae</taxon>
        <taxon>Noviluteimonas</taxon>
    </lineage>
</organism>
<dbReference type="Proteomes" id="UP000030518">
    <property type="component" value="Unassembled WGS sequence"/>
</dbReference>
<evidence type="ECO:0000313" key="3">
    <source>
        <dbReference type="EMBL" id="KGQ18781.1"/>
    </source>
</evidence>
<keyword evidence="4" id="KW-1185">Reference proteome</keyword>
<keyword evidence="2" id="KW-0812">Transmembrane</keyword>
<keyword evidence="2" id="KW-0472">Membrane</keyword>
<dbReference type="STRING" id="1300345.LF41_314"/>
<feature type="region of interest" description="Disordered" evidence="1">
    <location>
        <begin position="1"/>
        <end position="39"/>
    </location>
</feature>
<evidence type="ECO:0000313" key="4">
    <source>
        <dbReference type="Proteomes" id="UP000030518"/>
    </source>
</evidence>
<dbReference type="AlphaFoldDB" id="A0A0A2WF05"/>
<comment type="caution">
    <text evidence="3">The sequence shown here is derived from an EMBL/GenBank/DDBJ whole genome shotgun (WGS) entry which is preliminary data.</text>
</comment>
<evidence type="ECO:0000256" key="2">
    <source>
        <dbReference type="SAM" id="Phobius"/>
    </source>
</evidence>
<reference evidence="3 4" key="1">
    <citation type="submission" date="2014-09" db="EMBL/GenBank/DDBJ databases">
        <title>Genome sequences of Lysobacter dokdonensis DS-58.</title>
        <authorList>
            <person name="Kim J.F."/>
            <person name="Kwak M.-J."/>
        </authorList>
    </citation>
    <scope>NUCLEOTIDE SEQUENCE [LARGE SCALE GENOMIC DNA]</scope>
    <source>
        <strain evidence="3 4">DS-58</strain>
    </source>
</reference>
<feature type="transmembrane region" description="Helical" evidence="2">
    <location>
        <begin position="40"/>
        <end position="66"/>
    </location>
</feature>
<feature type="compositionally biased region" description="Basic and acidic residues" evidence="1">
    <location>
        <begin position="20"/>
        <end position="36"/>
    </location>
</feature>
<dbReference type="RefSeq" id="WP_036169277.1">
    <property type="nucleotide sequence ID" value="NZ_JRKJ01000016.1"/>
</dbReference>
<proteinExistence type="predicted"/>
<dbReference type="EMBL" id="JRKJ01000016">
    <property type="protein sequence ID" value="KGQ18781.1"/>
    <property type="molecule type" value="Genomic_DNA"/>
</dbReference>
<dbReference type="PATRIC" id="fig|1300345.3.peg.1990"/>
<gene>
    <name evidence="3" type="ORF">LF41_314</name>
</gene>